<accession>A0A803PTQ3</accession>
<dbReference type="AlphaFoldDB" id="A0A803PTQ3"/>
<reference evidence="2" key="2">
    <citation type="submission" date="2021-03" db="UniProtKB">
        <authorList>
            <consortium name="EnsemblPlants"/>
        </authorList>
    </citation>
    <scope>IDENTIFICATION</scope>
</reference>
<feature type="region of interest" description="Disordered" evidence="1">
    <location>
        <begin position="43"/>
        <end position="76"/>
    </location>
</feature>
<evidence type="ECO:0000313" key="3">
    <source>
        <dbReference type="Proteomes" id="UP000596661"/>
    </source>
</evidence>
<dbReference type="Proteomes" id="UP000596661">
    <property type="component" value="Chromosome 6"/>
</dbReference>
<name>A0A803PTQ3_CANSA</name>
<dbReference type="EMBL" id="UZAU01000598">
    <property type="status" value="NOT_ANNOTATED_CDS"/>
    <property type="molecule type" value="Genomic_DNA"/>
</dbReference>
<organism evidence="2 3">
    <name type="scientific">Cannabis sativa</name>
    <name type="common">Hemp</name>
    <name type="synonym">Marijuana</name>
    <dbReference type="NCBI Taxonomy" id="3483"/>
    <lineage>
        <taxon>Eukaryota</taxon>
        <taxon>Viridiplantae</taxon>
        <taxon>Streptophyta</taxon>
        <taxon>Embryophyta</taxon>
        <taxon>Tracheophyta</taxon>
        <taxon>Spermatophyta</taxon>
        <taxon>Magnoliopsida</taxon>
        <taxon>eudicotyledons</taxon>
        <taxon>Gunneridae</taxon>
        <taxon>Pentapetalae</taxon>
        <taxon>rosids</taxon>
        <taxon>fabids</taxon>
        <taxon>Rosales</taxon>
        <taxon>Cannabaceae</taxon>
        <taxon>Cannabis</taxon>
    </lineage>
</organism>
<dbReference type="EnsemblPlants" id="evm.model.06.1257">
    <property type="protein sequence ID" value="cds.evm.model.06.1257"/>
    <property type="gene ID" value="evm.TU.06.1257"/>
</dbReference>
<reference evidence="2" key="1">
    <citation type="submission" date="2018-11" db="EMBL/GenBank/DDBJ databases">
        <authorList>
            <person name="Grassa J C."/>
        </authorList>
    </citation>
    <scope>NUCLEOTIDE SEQUENCE [LARGE SCALE GENOMIC DNA]</scope>
</reference>
<dbReference type="Gramene" id="evm.model.06.1257">
    <property type="protein sequence ID" value="cds.evm.model.06.1257"/>
    <property type="gene ID" value="evm.TU.06.1257"/>
</dbReference>
<evidence type="ECO:0000256" key="1">
    <source>
        <dbReference type="SAM" id="MobiDB-lite"/>
    </source>
</evidence>
<evidence type="ECO:0000313" key="2">
    <source>
        <dbReference type="EnsemblPlants" id="cds.evm.model.06.1257"/>
    </source>
</evidence>
<sequence>MAAINDGEEGGGLFVGENDWAWRVKIVELGFEGKRWEQMSTMEMKREGSGLVNDGGSTMERKRGKRSRRQWRVDNGGSKMAGSLELFCLRSG</sequence>
<proteinExistence type="predicted"/>
<keyword evidence="3" id="KW-1185">Reference proteome</keyword>
<protein>
    <submittedName>
        <fullName evidence="2">Uncharacterized protein</fullName>
    </submittedName>
</protein>